<feature type="compositionally biased region" description="Pro residues" evidence="6">
    <location>
        <begin position="518"/>
        <end position="527"/>
    </location>
</feature>
<dbReference type="PANTHER" id="PTHR45700">
    <property type="entry name" value="UBIQUITIN-PROTEIN LIGASE E3C"/>
    <property type="match status" value="1"/>
</dbReference>
<dbReference type="SUPFAM" id="SSF56204">
    <property type="entry name" value="Hect, E3 ligase catalytic domain"/>
    <property type="match status" value="1"/>
</dbReference>
<comment type="catalytic activity">
    <reaction evidence="1">
        <text>S-ubiquitinyl-[E2 ubiquitin-conjugating enzyme]-L-cysteine + [acceptor protein]-L-lysine = [E2 ubiquitin-conjugating enzyme]-L-cysteine + N(6)-ubiquitinyl-[acceptor protein]-L-lysine.</text>
        <dbReference type="EC" id="2.3.2.26"/>
    </reaction>
</comment>
<dbReference type="PANTHER" id="PTHR45700:SF8">
    <property type="entry name" value="HECT-TYPE E3 UBIQUITIN TRANSFERASE"/>
    <property type="match status" value="1"/>
</dbReference>
<feature type="region of interest" description="Disordered" evidence="6">
    <location>
        <begin position="372"/>
        <end position="465"/>
    </location>
</feature>
<gene>
    <name evidence="8" type="ORF">B0H65DRAFT_194173</name>
</gene>
<feature type="region of interest" description="Disordered" evidence="6">
    <location>
        <begin position="172"/>
        <end position="238"/>
    </location>
</feature>
<reference evidence="8" key="1">
    <citation type="journal article" date="2023" name="Mol. Phylogenet. Evol.">
        <title>Genome-scale phylogeny and comparative genomics of the fungal order Sordariales.</title>
        <authorList>
            <person name="Hensen N."/>
            <person name="Bonometti L."/>
            <person name="Westerberg I."/>
            <person name="Brannstrom I.O."/>
            <person name="Guillou S."/>
            <person name="Cros-Aarteil S."/>
            <person name="Calhoun S."/>
            <person name="Haridas S."/>
            <person name="Kuo A."/>
            <person name="Mondo S."/>
            <person name="Pangilinan J."/>
            <person name="Riley R."/>
            <person name="LaButti K."/>
            <person name="Andreopoulos B."/>
            <person name="Lipzen A."/>
            <person name="Chen C."/>
            <person name="Yan M."/>
            <person name="Daum C."/>
            <person name="Ng V."/>
            <person name="Clum A."/>
            <person name="Steindorff A."/>
            <person name="Ohm R.A."/>
            <person name="Martin F."/>
            <person name="Silar P."/>
            <person name="Natvig D.O."/>
            <person name="Lalanne C."/>
            <person name="Gautier V."/>
            <person name="Ament-Velasquez S.L."/>
            <person name="Kruys A."/>
            <person name="Hutchinson M.I."/>
            <person name="Powell A.J."/>
            <person name="Barry K."/>
            <person name="Miller A.N."/>
            <person name="Grigoriev I.V."/>
            <person name="Debuchy R."/>
            <person name="Gladieux P."/>
            <person name="Hiltunen Thoren M."/>
            <person name="Johannesson H."/>
        </authorList>
    </citation>
    <scope>NUCLEOTIDE SEQUENCE</scope>
    <source>
        <strain evidence="8">CBS 560.94</strain>
    </source>
</reference>
<name>A0AAE0MSA3_9PEZI</name>
<evidence type="ECO:0000256" key="6">
    <source>
        <dbReference type="SAM" id="MobiDB-lite"/>
    </source>
</evidence>
<dbReference type="InterPro" id="IPR000569">
    <property type="entry name" value="HECT_dom"/>
</dbReference>
<feature type="compositionally biased region" description="Polar residues" evidence="6">
    <location>
        <begin position="172"/>
        <end position="181"/>
    </location>
</feature>
<evidence type="ECO:0000256" key="1">
    <source>
        <dbReference type="ARBA" id="ARBA00000885"/>
    </source>
</evidence>
<feature type="region of interest" description="Disordered" evidence="6">
    <location>
        <begin position="492"/>
        <end position="537"/>
    </location>
</feature>
<evidence type="ECO:0000313" key="9">
    <source>
        <dbReference type="Proteomes" id="UP001278500"/>
    </source>
</evidence>
<dbReference type="FunFam" id="3.30.2160.10:FF:000004">
    <property type="entry name" value="probable E3 ubiquitin-protein ligase HERC4 isoform X1"/>
    <property type="match status" value="1"/>
</dbReference>
<feature type="region of interest" description="Disordered" evidence="6">
    <location>
        <begin position="298"/>
        <end position="324"/>
    </location>
</feature>
<feature type="region of interest" description="Disordered" evidence="6">
    <location>
        <begin position="1"/>
        <end position="155"/>
    </location>
</feature>
<accession>A0AAE0MSA3</accession>
<feature type="domain" description="HECT" evidence="7">
    <location>
        <begin position="966"/>
        <end position="1312"/>
    </location>
</feature>
<evidence type="ECO:0000256" key="4">
    <source>
        <dbReference type="ARBA" id="ARBA00022786"/>
    </source>
</evidence>
<keyword evidence="4 5" id="KW-0833">Ubl conjugation pathway</keyword>
<evidence type="ECO:0000259" key="7">
    <source>
        <dbReference type="PROSITE" id="PS50237"/>
    </source>
</evidence>
<sequence>MATYTAPARSTREGTAMNINTTSMPPPTAVSTTSPSWPLGPFPGRPRVDSHANSQPLPHQLQHPLQRPLQHPQGPPAQGSSQQQQQQHPQWHPHPFPQSHRAFGPPSSSSAITTTNNLNLNYNNGNGNVNANNVSVNRPPIRRPHAATTAGRFRSATRVPDLPVLNNLRITANTGSNTNAHDSSDSDEDFRSSGARPPQRPQAHRRSMSHPFPSLFSSKKKKPYQMHAGDSEAETVDEAGYAPKLGTIKSVRGHRNVPSTGNKDYGTGSCMTCGSLVRWPKELTVFKCTICLTINDLQPSSSGQGQGQGPRRDASRNSPPAAEERVFSYEKPVSLGHTKSLASQCLRSFLSSALRSKLGRQADVQPDSYFTLAKVPSRDQHESPLSPPRSPGRGPLANRAAGVSPQPQRDGLMVPNTCLNPQRRSNGTPRSYSSSYPEKRPALPDLGPQAALPQASPHIATPETDSRRMFKRLEDYIVSCFTSYQCLNTSFSTTRPAYQPRPTGEPERRRRPTQSQPQPRPQPPPMPQREARKDSVTADQSFFELDAKMLLLGDFAENGLWWTGGHEEVVPARSSSNRSDRGASAVSPRSPRIDWTELEEWYTTVLDAVRSWPLVYDELVSEDSTLAVPPEALKEIEAQLLVGQDHVHRSLLKASETIMKRPGRPITAPHELRFILILAANPLLHTYYKPYPGEFRHMDSFWSSQGGPSSGRHSGIIKRIVGLLSNTPNECHNHLVNWLARYPEPLFIKTKDLISSFLAFRLNRQNEKKYDAKVDITAGLIPSLNAGRSAASLHAALGSSQASGKKQKEKKKIYNDDWQIKASAQVLAWIFAANNTSHSQRSLANRTEGPAASTRDRVQMRGQILATSDFYTTLLDDSDLVADFETWETKKGKFAFCQFPFLLSIGAKIQILEYDARRQMEDKARDAFFNSILTHRIIQQHLVLDVRRDCLVDDSLKAVSEVIGSGGEDIKKGLKINFKGEEGIDAGGLRKEWFLLLVREVFNPDHGMFVYDEDSQYCYFNPASLEPSEQYFLVGVVFGLAIYNSTILDVALPPFAFRKLLMAAPPPTLATSQPRQPMTYSLDDLAEYRPRLASGLRQLLEYDGDVESTFCLDFVVDIERYGSTERVALCPNGERRPVTNANRREYVDLYVRYLLDTAVTRQFEPFKRGFYTVCGGNALSLFRPEEIELLVRGSDESLDISALKSAATYDNWGTKNPVENEPRVRWFWELFEEASPADQRKLLLFITGSDRIPAGGAAALSIRIACLGEDCGRYPTARTCFNSLALWKYGSRERLRKFLWTAVLESEGFGLK</sequence>
<dbReference type="Gene3D" id="3.90.1750.10">
    <property type="entry name" value="Hect, E3 ligase catalytic domains"/>
    <property type="match status" value="1"/>
</dbReference>
<dbReference type="EMBL" id="JAUEPP010000004">
    <property type="protein sequence ID" value="KAK3345066.1"/>
    <property type="molecule type" value="Genomic_DNA"/>
</dbReference>
<protein>
    <recommendedName>
        <fullName evidence="2">HECT-type E3 ubiquitin transferase</fullName>
        <ecNumber evidence="2">2.3.2.26</ecNumber>
    </recommendedName>
</protein>
<evidence type="ECO:0000256" key="5">
    <source>
        <dbReference type="PROSITE-ProRule" id="PRU00104"/>
    </source>
</evidence>
<dbReference type="CDD" id="cd00078">
    <property type="entry name" value="HECTc"/>
    <property type="match status" value="1"/>
</dbReference>
<feature type="compositionally biased region" description="Low complexity" evidence="6">
    <location>
        <begin position="55"/>
        <end position="90"/>
    </location>
</feature>
<dbReference type="Pfam" id="PF00632">
    <property type="entry name" value="HECT"/>
    <property type="match status" value="1"/>
</dbReference>
<dbReference type="SMART" id="SM00119">
    <property type="entry name" value="HECTc"/>
    <property type="match status" value="1"/>
</dbReference>
<evidence type="ECO:0000256" key="3">
    <source>
        <dbReference type="ARBA" id="ARBA00022679"/>
    </source>
</evidence>
<organism evidence="8 9">
    <name type="scientific">Neurospora tetraspora</name>
    <dbReference type="NCBI Taxonomy" id="94610"/>
    <lineage>
        <taxon>Eukaryota</taxon>
        <taxon>Fungi</taxon>
        <taxon>Dikarya</taxon>
        <taxon>Ascomycota</taxon>
        <taxon>Pezizomycotina</taxon>
        <taxon>Sordariomycetes</taxon>
        <taxon>Sordariomycetidae</taxon>
        <taxon>Sordariales</taxon>
        <taxon>Sordariaceae</taxon>
        <taxon>Neurospora</taxon>
    </lineage>
</organism>
<feature type="compositionally biased region" description="Polar residues" evidence="6">
    <location>
        <begin position="417"/>
        <end position="436"/>
    </location>
</feature>
<feature type="compositionally biased region" description="Low complexity" evidence="6">
    <location>
        <begin position="107"/>
        <end position="137"/>
    </location>
</feature>
<evidence type="ECO:0000313" key="8">
    <source>
        <dbReference type="EMBL" id="KAK3345066.1"/>
    </source>
</evidence>
<dbReference type="Gene3D" id="3.30.2410.10">
    <property type="entry name" value="Hect, E3 ligase catalytic domain"/>
    <property type="match status" value="1"/>
</dbReference>
<feature type="active site" description="Glycyl thioester intermediate" evidence="5">
    <location>
        <position position="1280"/>
    </location>
</feature>
<keyword evidence="3" id="KW-0808">Transferase</keyword>
<dbReference type="EC" id="2.3.2.26" evidence="2"/>
<dbReference type="PROSITE" id="PS50237">
    <property type="entry name" value="HECT"/>
    <property type="match status" value="1"/>
</dbReference>
<dbReference type="GO" id="GO:0000209">
    <property type="term" value="P:protein polyubiquitination"/>
    <property type="evidence" value="ECO:0007669"/>
    <property type="project" value="InterPro"/>
</dbReference>
<dbReference type="GO" id="GO:0061630">
    <property type="term" value="F:ubiquitin protein ligase activity"/>
    <property type="evidence" value="ECO:0007669"/>
    <property type="project" value="UniProtKB-EC"/>
</dbReference>
<dbReference type="InterPro" id="IPR044611">
    <property type="entry name" value="E3A/B/C-like"/>
</dbReference>
<keyword evidence="9" id="KW-1185">Reference proteome</keyword>
<reference evidence="8" key="2">
    <citation type="submission" date="2023-06" db="EMBL/GenBank/DDBJ databases">
        <authorList>
            <consortium name="Lawrence Berkeley National Laboratory"/>
            <person name="Haridas S."/>
            <person name="Hensen N."/>
            <person name="Bonometti L."/>
            <person name="Westerberg I."/>
            <person name="Brannstrom I.O."/>
            <person name="Guillou S."/>
            <person name="Cros-Aarteil S."/>
            <person name="Calhoun S."/>
            <person name="Kuo A."/>
            <person name="Mondo S."/>
            <person name="Pangilinan J."/>
            <person name="Riley R."/>
            <person name="Labutti K."/>
            <person name="Andreopoulos B."/>
            <person name="Lipzen A."/>
            <person name="Chen C."/>
            <person name="Yanf M."/>
            <person name="Daum C."/>
            <person name="Ng V."/>
            <person name="Clum A."/>
            <person name="Steindorff A."/>
            <person name="Ohm R."/>
            <person name="Martin F."/>
            <person name="Silar P."/>
            <person name="Natvig D."/>
            <person name="Lalanne C."/>
            <person name="Gautier V."/>
            <person name="Ament-Velasquez S.L."/>
            <person name="Kruys A."/>
            <person name="Hutchinson M.I."/>
            <person name="Powell A.J."/>
            <person name="Barry K."/>
            <person name="Miller A.N."/>
            <person name="Grigoriev I.V."/>
            <person name="Debuchy R."/>
            <person name="Gladieux P."/>
            <person name="Thoren M.H."/>
            <person name="Johannesson H."/>
        </authorList>
    </citation>
    <scope>NUCLEOTIDE SEQUENCE</scope>
    <source>
        <strain evidence="8">CBS 560.94</strain>
    </source>
</reference>
<dbReference type="GeneID" id="87858841"/>
<dbReference type="Gene3D" id="3.30.2160.10">
    <property type="entry name" value="Hect, E3 ligase catalytic domain"/>
    <property type="match status" value="1"/>
</dbReference>
<dbReference type="InterPro" id="IPR035983">
    <property type="entry name" value="Hect_E3_ubiquitin_ligase"/>
</dbReference>
<comment type="caution">
    <text evidence="8">The sequence shown here is derived from an EMBL/GenBank/DDBJ whole genome shotgun (WGS) entry which is preliminary data.</text>
</comment>
<evidence type="ECO:0000256" key="2">
    <source>
        <dbReference type="ARBA" id="ARBA00012485"/>
    </source>
</evidence>
<dbReference type="RefSeq" id="XP_062681679.1">
    <property type="nucleotide sequence ID" value="XM_062821687.1"/>
</dbReference>
<proteinExistence type="predicted"/>
<dbReference type="Proteomes" id="UP001278500">
    <property type="component" value="Unassembled WGS sequence"/>
</dbReference>